<proteinExistence type="predicted"/>
<accession>A0A2M8KVQ9</accession>
<reference evidence="2" key="1">
    <citation type="submission" date="2017-09" db="EMBL/GenBank/DDBJ databases">
        <title>Depth-based differentiation of microbial function through sediment-hosted aquifers and enrichment of novel symbionts in the deep terrestrial subsurface.</title>
        <authorList>
            <person name="Probst A.J."/>
            <person name="Ladd B."/>
            <person name="Jarett J.K."/>
            <person name="Geller-Mcgrath D.E."/>
            <person name="Sieber C.M.K."/>
            <person name="Emerson J.B."/>
            <person name="Anantharaman K."/>
            <person name="Thomas B.C."/>
            <person name="Malmstrom R."/>
            <person name="Stieglmeier M."/>
            <person name="Klingl A."/>
            <person name="Woyke T."/>
            <person name="Ryan C.M."/>
            <person name="Banfield J.F."/>
        </authorList>
    </citation>
    <scope>NUCLEOTIDE SEQUENCE [LARGE SCALE GENOMIC DNA]</scope>
</reference>
<evidence type="ECO:0000313" key="2">
    <source>
        <dbReference type="Proteomes" id="UP000231569"/>
    </source>
</evidence>
<organism evidence="1 2">
    <name type="scientific">Candidatus Roizmanbacteria bacterium CG10_big_fil_rev_8_21_14_0_10_45_7</name>
    <dbReference type="NCBI Taxonomy" id="1974854"/>
    <lineage>
        <taxon>Bacteria</taxon>
        <taxon>Candidatus Roizmaniibacteriota</taxon>
    </lineage>
</organism>
<dbReference type="EMBL" id="PFEE01000004">
    <property type="protein sequence ID" value="PJE64007.1"/>
    <property type="molecule type" value="Genomic_DNA"/>
</dbReference>
<sequence>MRTAYSRASHSGEVRRIDHISGTITLATSGLQAEHAFEISGVYKGTDKGMITISVPHGVAAPVSIAVPTSFSGSCAYCDDPTDIDESKCEGRIVIAPSFSSIELSKVCAFDPIAIITNKLVYYTNDIPQLQISDETVFKKIMEKQYERGLYIGSSRECYLFSNDQS</sequence>
<gene>
    <name evidence="1" type="ORF">COU89_00210</name>
</gene>
<protein>
    <submittedName>
        <fullName evidence="1">Uncharacterized protein</fullName>
    </submittedName>
</protein>
<evidence type="ECO:0000313" key="1">
    <source>
        <dbReference type="EMBL" id="PJE64007.1"/>
    </source>
</evidence>
<name>A0A2M8KVQ9_9BACT</name>
<comment type="caution">
    <text evidence="1">The sequence shown here is derived from an EMBL/GenBank/DDBJ whole genome shotgun (WGS) entry which is preliminary data.</text>
</comment>
<dbReference type="AlphaFoldDB" id="A0A2M8KVQ9"/>
<dbReference type="Proteomes" id="UP000231569">
    <property type="component" value="Unassembled WGS sequence"/>
</dbReference>